<name>A0AAE4C8Y3_9MICC</name>
<organism evidence="3 4">
    <name type="scientific">Falsarthrobacter nasiphocae</name>
    <dbReference type="NCBI Taxonomy" id="189863"/>
    <lineage>
        <taxon>Bacteria</taxon>
        <taxon>Bacillati</taxon>
        <taxon>Actinomycetota</taxon>
        <taxon>Actinomycetes</taxon>
        <taxon>Micrococcales</taxon>
        <taxon>Micrococcaceae</taxon>
        <taxon>Falsarthrobacter</taxon>
    </lineage>
</organism>
<comment type="similarity">
    <text evidence="1">Belongs to the Mg-chelatase subunits D/I family. ComM subfamily.</text>
</comment>
<dbReference type="Pfam" id="PF01078">
    <property type="entry name" value="Mg_chelatase"/>
    <property type="match status" value="1"/>
</dbReference>
<evidence type="ECO:0000313" key="4">
    <source>
        <dbReference type="Proteomes" id="UP001247307"/>
    </source>
</evidence>
<dbReference type="Gene3D" id="3.40.50.300">
    <property type="entry name" value="P-loop containing nucleotide triphosphate hydrolases"/>
    <property type="match status" value="1"/>
</dbReference>
<feature type="domain" description="AAA+ ATPase" evidence="2">
    <location>
        <begin position="214"/>
        <end position="396"/>
    </location>
</feature>
<dbReference type="InterPro" id="IPR045006">
    <property type="entry name" value="CHLI-like"/>
</dbReference>
<dbReference type="SUPFAM" id="SSF54211">
    <property type="entry name" value="Ribosomal protein S5 domain 2-like"/>
    <property type="match status" value="1"/>
</dbReference>
<dbReference type="RefSeq" id="WP_309852569.1">
    <property type="nucleotide sequence ID" value="NZ_BAAAIU010000004.1"/>
</dbReference>
<dbReference type="PRINTS" id="PR00830">
    <property type="entry name" value="ENDOLAPTASE"/>
</dbReference>
<evidence type="ECO:0000259" key="2">
    <source>
        <dbReference type="SMART" id="SM00382"/>
    </source>
</evidence>
<dbReference type="PANTHER" id="PTHR32039">
    <property type="entry name" value="MAGNESIUM-CHELATASE SUBUNIT CHLI"/>
    <property type="match status" value="1"/>
</dbReference>
<dbReference type="InterPro" id="IPR025158">
    <property type="entry name" value="Mg_chelat-rel_C"/>
</dbReference>
<dbReference type="InterPro" id="IPR027417">
    <property type="entry name" value="P-loop_NTPase"/>
</dbReference>
<protein>
    <submittedName>
        <fullName evidence="3">Magnesium chelatase family protein</fullName>
    </submittedName>
</protein>
<reference evidence="3" key="1">
    <citation type="submission" date="2023-07" db="EMBL/GenBank/DDBJ databases">
        <title>Sequencing the genomes of 1000 actinobacteria strains.</title>
        <authorList>
            <person name="Klenk H.-P."/>
        </authorList>
    </citation>
    <scope>NUCLEOTIDE SEQUENCE</scope>
    <source>
        <strain evidence="3">DSM 13988</strain>
    </source>
</reference>
<dbReference type="Pfam" id="PF13335">
    <property type="entry name" value="Mg_chelatase_C"/>
    <property type="match status" value="1"/>
</dbReference>
<dbReference type="AlphaFoldDB" id="A0AAE4C8Y3"/>
<sequence>MSAGLGRAYAVSVEGVDGRIVEVEADISQSLPAFVLLGLPDSSLKEAKERIRSAAKNSGHALPPRKLTVNLLPAGVPKRGPGFDLAIVVAALQAEGCLPPQGPTVFLGELSLEGRLRPVQGILPAVLTAVRAGYARVVCPRADHREAALVPGAEVFSFDTLEQVLSWAGSASAAWTPLSELPPEPAPVEGEREDFAHVLGQPEACEAAVVAAAGGHHLLMVGPPGVGKSMIAQRLPGILPPLSMEDALTVSAVHSSSGLGYRADRLAVPPFEAPHHTSSLAALVGGGPHLRPGAISRAHLGVLFLDEACEFERRSLDGLRQPLESGRVRIERVRGSITLPARFQLVLATNPCPCGMDGSGRSACTCTSIARRRYAARLSGPLLDRIDVRVRLRHLTGFTDSRGTVMTTAQAAARVAAARARALDRLRALGFERNADVPGDVLRGGLRLPGATTRSLDDALARGAVSARGYDRVLRVAWTLADLEDAPGPSAEHLARAALLREPEGVTYA</sequence>
<accession>A0AAE4C8Y3</accession>
<dbReference type="Gene3D" id="3.30.230.10">
    <property type="match status" value="1"/>
</dbReference>
<evidence type="ECO:0000313" key="3">
    <source>
        <dbReference type="EMBL" id="MDR6892870.1"/>
    </source>
</evidence>
<dbReference type="InterPro" id="IPR020568">
    <property type="entry name" value="Ribosomal_Su5_D2-typ_SF"/>
</dbReference>
<dbReference type="NCBIfam" id="TIGR00368">
    <property type="entry name" value="YifB family Mg chelatase-like AAA ATPase"/>
    <property type="match status" value="1"/>
</dbReference>
<gene>
    <name evidence="3" type="ORF">J2S35_001810</name>
</gene>
<proteinExistence type="inferred from homology"/>
<dbReference type="SUPFAM" id="SSF52540">
    <property type="entry name" value="P-loop containing nucleoside triphosphate hydrolases"/>
    <property type="match status" value="1"/>
</dbReference>
<dbReference type="Pfam" id="PF13541">
    <property type="entry name" value="ChlI"/>
    <property type="match status" value="1"/>
</dbReference>
<dbReference type="Proteomes" id="UP001247307">
    <property type="component" value="Unassembled WGS sequence"/>
</dbReference>
<dbReference type="InterPro" id="IPR004482">
    <property type="entry name" value="Mg_chelat-rel"/>
</dbReference>
<keyword evidence="4" id="KW-1185">Reference proteome</keyword>
<evidence type="ECO:0000256" key="1">
    <source>
        <dbReference type="ARBA" id="ARBA00006354"/>
    </source>
</evidence>
<dbReference type="InterPro" id="IPR003593">
    <property type="entry name" value="AAA+_ATPase"/>
</dbReference>
<dbReference type="SMART" id="SM00382">
    <property type="entry name" value="AAA"/>
    <property type="match status" value="1"/>
</dbReference>
<dbReference type="PANTHER" id="PTHR32039:SF7">
    <property type="entry name" value="COMPETENCE PROTEIN COMM"/>
    <property type="match status" value="1"/>
</dbReference>
<dbReference type="InterPro" id="IPR014721">
    <property type="entry name" value="Ribsml_uS5_D2-typ_fold_subgr"/>
</dbReference>
<comment type="caution">
    <text evidence="3">The sequence shown here is derived from an EMBL/GenBank/DDBJ whole genome shotgun (WGS) entry which is preliminary data.</text>
</comment>
<dbReference type="InterPro" id="IPR000523">
    <property type="entry name" value="Mg_chelatse_chII-like_cat_dom"/>
</dbReference>
<dbReference type="GO" id="GO:0005524">
    <property type="term" value="F:ATP binding"/>
    <property type="evidence" value="ECO:0007669"/>
    <property type="project" value="InterPro"/>
</dbReference>
<dbReference type="EMBL" id="JAVDUI010000001">
    <property type="protein sequence ID" value="MDR6892870.1"/>
    <property type="molecule type" value="Genomic_DNA"/>
</dbReference>